<reference evidence="2" key="1">
    <citation type="submission" date="2014-11" db="EMBL/GenBank/DDBJ databases">
        <authorList>
            <person name="Amaro Gonzalez C."/>
        </authorList>
    </citation>
    <scope>NUCLEOTIDE SEQUENCE</scope>
</reference>
<dbReference type="AlphaFoldDB" id="A0A0E9X6U2"/>
<evidence type="ECO:0000313" key="2">
    <source>
        <dbReference type="EMBL" id="JAH98186.1"/>
    </source>
</evidence>
<keyword evidence="1" id="KW-1133">Transmembrane helix</keyword>
<feature type="transmembrane region" description="Helical" evidence="1">
    <location>
        <begin position="56"/>
        <end position="75"/>
    </location>
</feature>
<protein>
    <submittedName>
        <fullName evidence="2">Uncharacterized protein</fullName>
    </submittedName>
</protein>
<name>A0A0E9X6U2_ANGAN</name>
<keyword evidence="1" id="KW-0812">Transmembrane</keyword>
<dbReference type="EMBL" id="GBXM01010391">
    <property type="protein sequence ID" value="JAH98186.1"/>
    <property type="molecule type" value="Transcribed_RNA"/>
</dbReference>
<keyword evidence="1" id="KW-0472">Membrane</keyword>
<proteinExistence type="predicted"/>
<sequence>MIGMYRFGCIFLADIKALITMIELIAMLPLKEDFLKCYPKVRASMIFFYKAQIDPIPYNISFYVMFFFFLVWDFMEEMSLEITTQTLIQGPQQIWKLASLISTGINGSYE</sequence>
<feature type="transmembrane region" description="Helical" evidence="1">
    <location>
        <begin position="7"/>
        <end position="30"/>
    </location>
</feature>
<organism evidence="2">
    <name type="scientific">Anguilla anguilla</name>
    <name type="common">European freshwater eel</name>
    <name type="synonym">Muraena anguilla</name>
    <dbReference type="NCBI Taxonomy" id="7936"/>
    <lineage>
        <taxon>Eukaryota</taxon>
        <taxon>Metazoa</taxon>
        <taxon>Chordata</taxon>
        <taxon>Craniata</taxon>
        <taxon>Vertebrata</taxon>
        <taxon>Euteleostomi</taxon>
        <taxon>Actinopterygii</taxon>
        <taxon>Neopterygii</taxon>
        <taxon>Teleostei</taxon>
        <taxon>Anguilliformes</taxon>
        <taxon>Anguillidae</taxon>
        <taxon>Anguilla</taxon>
    </lineage>
</organism>
<accession>A0A0E9X6U2</accession>
<reference evidence="2" key="2">
    <citation type="journal article" date="2015" name="Fish Shellfish Immunol.">
        <title>Early steps in the European eel (Anguilla anguilla)-Vibrio vulnificus interaction in the gills: Role of the RtxA13 toxin.</title>
        <authorList>
            <person name="Callol A."/>
            <person name="Pajuelo D."/>
            <person name="Ebbesson L."/>
            <person name="Teles M."/>
            <person name="MacKenzie S."/>
            <person name="Amaro C."/>
        </authorList>
    </citation>
    <scope>NUCLEOTIDE SEQUENCE</scope>
</reference>
<evidence type="ECO:0000256" key="1">
    <source>
        <dbReference type="SAM" id="Phobius"/>
    </source>
</evidence>